<keyword evidence="3" id="KW-1015">Disulfide bond</keyword>
<name>A0AAD7BYY4_9AGAR</name>
<dbReference type="InterPro" id="IPR001568">
    <property type="entry name" value="RNase_T2-like"/>
</dbReference>
<dbReference type="PANTHER" id="PTHR11240">
    <property type="entry name" value="RIBONUCLEASE T2"/>
    <property type="match status" value="1"/>
</dbReference>
<dbReference type="GO" id="GO:0006401">
    <property type="term" value="P:RNA catabolic process"/>
    <property type="evidence" value="ECO:0007669"/>
    <property type="project" value="TreeGrafter"/>
</dbReference>
<dbReference type="PROSITE" id="PS00530">
    <property type="entry name" value="RNASE_T2_1"/>
    <property type="match status" value="1"/>
</dbReference>
<dbReference type="PROSITE" id="PS00531">
    <property type="entry name" value="RNASE_T2_2"/>
    <property type="match status" value="1"/>
</dbReference>
<dbReference type="PANTHER" id="PTHR11240:SF22">
    <property type="entry name" value="RIBONUCLEASE T2"/>
    <property type="match status" value="1"/>
</dbReference>
<evidence type="ECO:0000256" key="6">
    <source>
        <dbReference type="SAM" id="SignalP"/>
    </source>
</evidence>
<feature type="active site" evidence="4">
    <location>
        <position position="156"/>
    </location>
</feature>
<comment type="similarity">
    <text evidence="1 5">Belongs to the RNase T2 family.</text>
</comment>
<dbReference type="InterPro" id="IPR036430">
    <property type="entry name" value="RNase_T2-like_sf"/>
</dbReference>
<dbReference type="GO" id="GO:0005576">
    <property type="term" value="C:extracellular region"/>
    <property type="evidence" value="ECO:0007669"/>
    <property type="project" value="TreeGrafter"/>
</dbReference>
<keyword evidence="6" id="KW-0732">Signal</keyword>
<feature type="active site" evidence="4">
    <location>
        <position position="92"/>
    </location>
</feature>
<proteinExistence type="inferred from homology"/>
<comment type="caution">
    <text evidence="7">The sequence shown here is derived from an EMBL/GenBank/DDBJ whole genome shotgun (WGS) entry which is preliminary data.</text>
</comment>
<dbReference type="SUPFAM" id="SSF55895">
    <property type="entry name" value="Ribonuclease Rh-like"/>
    <property type="match status" value="1"/>
</dbReference>
<dbReference type="EC" id="4.6.1.19" evidence="2"/>
<feature type="chain" id="PRO_5041897481" description="ribonuclease T2" evidence="6">
    <location>
        <begin position="17"/>
        <end position="280"/>
    </location>
</feature>
<evidence type="ECO:0000256" key="4">
    <source>
        <dbReference type="PIRSR" id="PIRSR633697-1"/>
    </source>
</evidence>
<dbReference type="Proteomes" id="UP001221142">
    <property type="component" value="Unassembled WGS sequence"/>
</dbReference>
<organism evidence="7 8">
    <name type="scientific">Roridomyces roridus</name>
    <dbReference type="NCBI Taxonomy" id="1738132"/>
    <lineage>
        <taxon>Eukaryota</taxon>
        <taxon>Fungi</taxon>
        <taxon>Dikarya</taxon>
        <taxon>Basidiomycota</taxon>
        <taxon>Agaricomycotina</taxon>
        <taxon>Agaricomycetes</taxon>
        <taxon>Agaricomycetidae</taxon>
        <taxon>Agaricales</taxon>
        <taxon>Marasmiineae</taxon>
        <taxon>Mycenaceae</taxon>
        <taxon>Roridomyces</taxon>
    </lineage>
</organism>
<evidence type="ECO:0000256" key="3">
    <source>
        <dbReference type="ARBA" id="ARBA00023157"/>
    </source>
</evidence>
<dbReference type="EMBL" id="JARKIF010000008">
    <property type="protein sequence ID" value="KAJ7633150.1"/>
    <property type="molecule type" value="Genomic_DNA"/>
</dbReference>
<dbReference type="AlphaFoldDB" id="A0AAD7BYY4"/>
<dbReference type="InterPro" id="IPR018188">
    <property type="entry name" value="RNase_T2_His_AS_1"/>
</dbReference>
<keyword evidence="8" id="KW-1185">Reference proteome</keyword>
<feature type="signal peptide" evidence="6">
    <location>
        <begin position="1"/>
        <end position="16"/>
    </location>
</feature>
<dbReference type="InterPro" id="IPR033697">
    <property type="entry name" value="Ribonuclease_T2_eukaryotic"/>
</dbReference>
<evidence type="ECO:0000313" key="7">
    <source>
        <dbReference type="EMBL" id="KAJ7633150.1"/>
    </source>
</evidence>
<reference evidence="7" key="1">
    <citation type="submission" date="2023-03" db="EMBL/GenBank/DDBJ databases">
        <title>Massive genome expansion in bonnet fungi (Mycena s.s.) driven by repeated elements and novel gene families across ecological guilds.</title>
        <authorList>
            <consortium name="Lawrence Berkeley National Laboratory"/>
            <person name="Harder C.B."/>
            <person name="Miyauchi S."/>
            <person name="Viragh M."/>
            <person name="Kuo A."/>
            <person name="Thoen E."/>
            <person name="Andreopoulos B."/>
            <person name="Lu D."/>
            <person name="Skrede I."/>
            <person name="Drula E."/>
            <person name="Henrissat B."/>
            <person name="Morin E."/>
            <person name="Kohler A."/>
            <person name="Barry K."/>
            <person name="LaButti K."/>
            <person name="Morin E."/>
            <person name="Salamov A."/>
            <person name="Lipzen A."/>
            <person name="Mereny Z."/>
            <person name="Hegedus B."/>
            <person name="Baldrian P."/>
            <person name="Stursova M."/>
            <person name="Weitz H."/>
            <person name="Taylor A."/>
            <person name="Grigoriev I.V."/>
            <person name="Nagy L.G."/>
            <person name="Martin F."/>
            <person name="Kauserud H."/>
        </authorList>
    </citation>
    <scope>NUCLEOTIDE SEQUENCE</scope>
    <source>
        <strain evidence="7">9284</strain>
    </source>
</reference>
<accession>A0AAD7BYY4</accession>
<evidence type="ECO:0000256" key="5">
    <source>
        <dbReference type="RuleBase" id="RU004328"/>
    </source>
</evidence>
<feature type="active site" evidence="4">
    <location>
        <position position="152"/>
    </location>
</feature>
<gene>
    <name evidence="7" type="ORF">FB45DRAFT_522924</name>
</gene>
<dbReference type="Pfam" id="PF00445">
    <property type="entry name" value="Ribonuclease_T2"/>
    <property type="match status" value="1"/>
</dbReference>
<dbReference type="CDD" id="cd01061">
    <property type="entry name" value="RNase_T2_euk"/>
    <property type="match status" value="1"/>
</dbReference>
<sequence>MLFDLAFLMGLTSMVPKFVPDAHQGQSQAIIAPPTQYTQMQTQCGASGIASCQNTSVVENLCCFEAPGGLLLQTQFWDTSPATGPSESWTIHGLWPDKCDLTYVENCDSSRAYTDIAGLLTDQGASDTLEFMQQYWVNDPDDGSDEEFWEHEWETHGTCYSTLQPSCLPDGSPTGAEAVVFFNTVVKLFQTLPTYTWLANHEIIPSSSATHNLDSLISALQAESGYIPALDCKGTTMDSVSWYFNLQGSLVDGTFVPIDAPKKGNCRSSGIRYLPKGAAE</sequence>
<evidence type="ECO:0000256" key="2">
    <source>
        <dbReference type="ARBA" id="ARBA00012571"/>
    </source>
</evidence>
<evidence type="ECO:0000256" key="1">
    <source>
        <dbReference type="ARBA" id="ARBA00007469"/>
    </source>
</evidence>
<dbReference type="GO" id="GO:0003723">
    <property type="term" value="F:RNA binding"/>
    <property type="evidence" value="ECO:0007669"/>
    <property type="project" value="InterPro"/>
</dbReference>
<evidence type="ECO:0000313" key="8">
    <source>
        <dbReference type="Proteomes" id="UP001221142"/>
    </source>
</evidence>
<dbReference type="InterPro" id="IPR033130">
    <property type="entry name" value="RNase_T2_His_AS_2"/>
</dbReference>
<dbReference type="GO" id="GO:0033897">
    <property type="term" value="F:ribonuclease T2 activity"/>
    <property type="evidence" value="ECO:0007669"/>
    <property type="project" value="UniProtKB-EC"/>
</dbReference>
<dbReference type="Gene3D" id="3.90.730.10">
    <property type="entry name" value="Ribonuclease T2-like"/>
    <property type="match status" value="1"/>
</dbReference>
<protein>
    <recommendedName>
        <fullName evidence="2">ribonuclease T2</fullName>
        <ecNumber evidence="2">4.6.1.19</ecNumber>
    </recommendedName>
</protein>